<feature type="signal peptide" evidence="3">
    <location>
        <begin position="1"/>
        <end position="16"/>
    </location>
</feature>
<evidence type="ECO:0000313" key="4">
    <source>
        <dbReference type="EnsemblMetazoa" id="XP_019769473.1"/>
    </source>
</evidence>
<dbReference type="AlphaFoldDB" id="A0AAR5Q8A8"/>
<keyword evidence="5" id="KW-1185">Reference proteome</keyword>
<reference evidence="5" key="1">
    <citation type="journal article" date="2013" name="Genome Biol.">
        <title>Draft genome of the mountain pine beetle, Dendroctonus ponderosae Hopkins, a major forest pest.</title>
        <authorList>
            <person name="Keeling C.I."/>
            <person name="Yuen M.M."/>
            <person name="Liao N.Y."/>
            <person name="Docking T.R."/>
            <person name="Chan S.K."/>
            <person name="Taylor G.A."/>
            <person name="Palmquist D.L."/>
            <person name="Jackman S.D."/>
            <person name="Nguyen A."/>
            <person name="Li M."/>
            <person name="Henderson H."/>
            <person name="Janes J.K."/>
            <person name="Zhao Y."/>
            <person name="Pandoh P."/>
            <person name="Moore R."/>
            <person name="Sperling F.A."/>
            <person name="Huber D.P."/>
            <person name="Birol I."/>
            <person name="Jones S.J."/>
            <person name="Bohlmann J."/>
        </authorList>
    </citation>
    <scope>NUCLEOTIDE SEQUENCE</scope>
</reference>
<keyword evidence="2" id="KW-0472">Membrane</keyword>
<feature type="compositionally biased region" description="Polar residues" evidence="1">
    <location>
        <begin position="756"/>
        <end position="787"/>
    </location>
</feature>
<dbReference type="Proteomes" id="UP000019118">
    <property type="component" value="Unassembled WGS sequence"/>
</dbReference>
<accession>A0AAR5Q8A8</accession>
<feature type="chain" id="PRO_5044712670" description="ZP domain-containing protein" evidence="3">
    <location>
        <begin position="17"/>
        <end position="823"/>
    </location>
</feature>
<dbReference type="EnsemblMetazoa" id="XM_019913914.1">
    <property type="protein sequence ID" value="XP_019769473.1"/>
    <property type="gene ID" value="LOC109543961"/>
</dbReference>
<evidence type="ECO:0000256" key="3">
    <source>
        <dbReference type="SAM" id="SignalP"/>
    </source>
</evidence>
<evidence type="ECO:0000313" key="5">
    <source>
        <dbReference type="Proteomes" id="UP000019118"/>
    </source>
</evidence>
<protein>
    <recommendedName>
        <fullName evidence="6">ZP domain-containing protein</fullName>
    </recommendedName>
</protein>
<feature type="region of interest" description="Disordered" evidence="1">
    <location>
        <begin position="753"/>
        <end position="823"/>
    </location>
</feature>
<dbReference type="KEGG" id="dpa:109543961"/>
<keyword evidence="2" id="KW-0812">Transmembrane</keyword>
<dbReference type="EnsemblMetazoa" id="XM_019913915.1">
    <property type="protein sequence ID" value="XP_019769474.1"/>
    <property type="gene ID" value="LOC109543961"/>
</dbReference>
<dbReference type="GeneID" id="109543961"/>
<keyword evidence="3" id="KW-0732">Signal</keyword>
<evidence type="ECO:0000256" key="2">
    <source>
        <dbReference type="SAM" id="Phobius"/>
    </source>
</evidence>
<organism evidence="4 5">
    <name type="scientific">Dendroctonus ponderosae</name>
    <name type="common">Mountain pine beetle</name>
    <dbReference type="NCBI Taxonomy" id="77166"/>
    <lineage>
        <taxon>Eukaryota</taxon>
        <taxon>Metazoa</taxon>
        <taxon>Ecdysozoa</taxon>
        <taxon>Arthropoda</taxon>
        <taxon>Hexapoda</taxon>
        <taxon>Insecta</taxon>
        <taxon>Pterygota</taxon>
        <taxon>Neoptera</taxon>
        <taxon>Endopterygota</taxon>
        <taxon>Coleoptera</taxon>
        <taxon>Polyphaga</taxon>
        <taxon>Cucujiformia</taxon>
        <taxon>Curculionidae</taxon>
        <taxon>Scolytinae</taxon>
        <taxon>Dendroctonus</taxon>
    </lineage>
</organism>
<sequence length="823" mass="92069">MKRLVLLIASLAASYGLPQSNYADQANNVAYIGEGLPPEAVLGGKITQLDDLSPEINLNKTKADLNCAAGSMQIDLKFKEPFYGIVYADFDRNSACQVAGKGALKYYLELPLKGCGTKQDPQRVFTNNIVVRSHPGLEMDGDEIVTIVCRYPPPIVQEPEPFISPEGIVAPSSYTPLSPLPVLLIICGILFLSLFLLGLAASYLCLRRRPLTIIRTHTPSESDIEKLSESSLALAPIHESSGSEYPGESPSEVEEHAVVHENASFSSEGYDYAQEQQLDQVTARPSTIPRLPIAVKEDSPKFSVQVKVRRPPPPSPPLSLTDSKSSRSESFAPPPPIQEEEVLELEEPVPAMSAPIVMHQPEITQHFVDDVYLRTIQEKKIIEDIDRQKRQVTQYHTEPKLLPPQVWDVTIKNFPMQAHPPQWEDFSDISSASGLSLTPKMPRVMSLPPQPQIDDDKIPLSSPELVGSIGQPPPPGHRVTIQTPPDRRVIETDLSTRRMETVRETTEREEWERVFNIPKDNPEVPNWSVLIRVLQPIEPEPSPVIDSAETYNSQLTLSDRMKWRQIITTESTLKTLLTEAIVREDFERISRDVRFEHIYEPPKWNVIIRILTPEDIGPDQKYVYPRRGSLPTLHEYDSDDGSSIREPQLYPSTVYRRSINKSEADLRSMSEMTVDFGRYPESSGRSQTAPDSPFLALHKSLSQPSLGRSISEFTDRDRWMVPQTPSEWTSTPEQTPRLQRSPKMKAFHLPRVRLDSGSSTRSGQAESSWQAMESSSMAQTPGGTTTKEVSREVRGATRAKWGKPARPGPKGWFPDSGSESGSK</sequence>
<feature type="region of interest" description="Disordered" evidence="1">
    <location>
        <begin position="302"/>
        <end position="338"/>
    </location>
</feature>
<evidence type="ECO:0000256" key="1">
    <source>
        <dbReference type="SAM" id="MobiDB-lite"/>
    </source>
</evidence>
<dbReference type="PANTHER" id="PTHR46560">
    <property type="entry name" value="CYPHER, ISOFORM B"/>
    <property type="match status" value="1"/>
</dbReference>
<proteinExistence type="predicted"/>
<keyword evidence="2" id="KW-1133">Transmembrane helix</keyword>
<name>A0AAR5Q8A8_DENPD</name>
<feature type="transmembrane region" description="Helical" evidence="2">
    <location>
        <begin position="182"/>
        <end position="206"/>
    </location>
</feature>
<dbReference type="PANTHER" id="PTHR46560:SF11">
    <property type="entry name" value="GH09980P"/>
    <property type="match status" value="1"/>
</dbReference>
<evidence type="ECO:0008006" key="6">
    <source>
        <dbReference type="Google" id="ProtNLM"/>
    </source>
</evidence>
<reference evidence="4" key="2">
    <citation type="submission" date="2024-08" db="UniProtKB">
        <authorList>
            <consortium name="EnsemblMetazoa"/>
        </authorList>
    </citation>
    <scope>IDENTIFICATION</scope>
</reference>